<dbReference type="InterPro" id="IPR027278">
    <property type="entry name" value="ACCD_DCysDesulf"/>
</dbReference>
<dbReference type="InterPro" id="IPR001926">
    <property type="entry name" value="TrpB-like_PALP"/>
</dbReference>
<dbReference type="Pfam" id="PF00291">
    <property type="entry name" value="PALP"/>
    <property type="match status" value="1"/>
</dbReference>
<keyword evidence="8" id="KW-1185">Reference proteome</keyword>
<accession>A0A4V2FSK1</accession>
<comment type="caution">
    <text evidence="7">The sequence shown here is derived from an EMBL/GenBank/DDBJ whole genome shotgun (WGS) entry which is preliminary data.</text>
</comment>
<evidence type="ECO:0000256" key="3">
    <source>
        <dbReference type="ARBA" id="ARBA00022898"/>
    </source>
</evidence>
<dbReference type="InterPro" id="IPR005966">
    <property type="entry name" value="D-Cys_desShydrase"/>
</dbReference>
<sequence length="328" mass="34136">MEWNAFPRISFTEHATPLQPLLRLSAYLGGPKIFMKRDDLTGLAGGGNKARKLEYLAADALAKGADTLIATGATQSNHARQTAAAAAQLGLSCVLLLERRLEGQPAEYYRAGNALLNRVLGATLCEALPAGANIAEAVAELETQLIRQGRKPYIIAGGGSSPLGAMGYVGCAHEIAAQASDLGIKVDYIVHAAGSGGTQAGLVAALSRGKHTRVRGYSVRFDSNRMSEIVHAIANQTAGLMEASVPADQIEVDDAHIGDGYGIATPEALDAIKLLGRQEGILLDPVYTGKAMAGLIADIHSGRFAADQNIVFLHTGGAAVLSAYAALL</sequence>
<dbReference type="SUPFAM" id="SSF53686">
    <property type="entry name" value="Tryptophan synthase beta subunit-like PLP-dependent enzymes"/>
    <property type="match status" value="1"/>
</dbReference>
<dbReference type="EMBL" id="SHKO01000002">
    <property type="protein sequence ID" value="RZT94579.1"/>
    <property type="molecule type" value="Genomic_DNA"/>
</dbReference>
<dbReference type="InterPro" id="IPR036052">
    <property type="entry name" value="TrpB-like_PALP_sf"/>
</dbReference>
<comment type="similarity">
    <text evidence="2">Belongs to the ACC deaminase/D-cysteine desulfhydrase family.</text>
</comment>
<organism evidence="7 8">
    <name type="scientific">Advenella incenata</name>
    <dbReference type="NCBI Taxonomy" id="267800"/>
    <lineage>
        <taxon>Bacteria</taxon>
        <taxon>Pseudomonadati</taxon>
        <taxon>Pseudomonadota</taxon>
        <taxon>Betaproteobacteria</taxon>
        <taxon>Burkholderiales</taxon>
        <taxon>Alcaligenaceae</taxon>
    </lineage>
</organism>
<evidence type="ECO:0000313" key="8">
    <source>
        <dbReference type="Proteomes" id="UP000293398"/>
    </source>
</evidence>
<dbReference type="PIRSF" id="PIRSF006278">
    <property type="entry name" value="ACCD_DCysDesulf"/>
    <property type="match status" value="1"/>
</dbReference>
<evidence type="ECO:0000259" key="6">
    <source>
        <dbReference type="Pfam" id="PF00291"/>
    </source>
</evidence>
<keyword evidence="3 5" id="KW-0663">Pyridoxal phosphate</keyword>
<dbReference type="OrthoDB" id="9801249at2"/>
<dbReference type="GO" id="GO:0019148">
    <property type="term" value="F:D-cysteine desulfhydrase activity"/>
    <property type="evidence" value="ECO:0007669"/>
    <property type="project" value="TreeGrafter"/>
</dbReference>
<evidence type="ECO:0000256" key="4">
    <source>
        <dbReference type="PIRSR" id="PIRSR006278-1"/>
    </source>
</evidence>
<name>A0A4V2FSK1_9BURK</name>
<reference evidence="7 8" key="1">
    <citation type="submission" date="2019-02" db="EMBL/GenBank/DDBJ databases">
        <title>Genomic Encyclopedia of Type Strains, Phase IV (KMG-IV): sequencing the most valuable type-strain genomes for metagenomic binning, comparative biology and taxonomic classification.</title>
        <authorList>
            <person name="Goeker M."/>
        </authorList>
    </citation>
    <scope>NUCLEOTIDE SEQUENCE [LARGE SCALE GENOMIC DNA]</scope>
    <source>
        <strain evidence="7 8">DSM 23814</strain>
    </source>
</reference>
<protein>
    <submittedName>
        <fullName evidence="7">D-cysteine desulfhydrase</fullName>
    </submittedName>
</protein>
<comment type="cofactor">
    <cofactor evidence="1">
        <name>pyridoxal 5'-phosphate</name>
        <dbReference type="ChEBI" id="CHEBI:597326"/>
    </cofactor>
</comment>
<evidence type="ECO:0000256" key="2">
    <source>
        <dbReference type="ARBA" id="ARBA00008639"/>
    </source>
</evidence>
<dbReference type="RefSeq" id="WP_130304381.1">
    <property type="nucleotide sequence ID" value="NZ_SHKO01000002.1"/>
</dbReference>
<feature type="modified residue" description="N6-(pyridoxal phosphate)lysine" evidence="5">
    <location>
        <position position="49"/>
    </location>
</feature>
<proteinExistence type="inferred from homology"/>
<dbReference type="Proteomes" id="UP000293398">
    <property type="component" value="Unassembled WGS sequence"/>
</dbReference>
<evidence type="ECO:0000256" key="1">
    <source>
        <dbReference type="ARBA" id="ARBA00001933"/>
    </source>
</evidence>
<gene>
    <name evidence="7" type="ORF">EV681_3000</name>
</gene>
<dbReference type="NCBIfam" id="TIGR01275">
    <property type="entry name" value="ACC_deam_rel"/>
    <property type="match status" value="1"/>
</dbReference>
<evidence type="ECO:0000256" key="5">
    <source>
        <dbReference type="PIRSR" id="PIRSR006278-2"/>
    </source>
</evidence>
<dbReference type="PANTHER" id="PTHR43780">
    <property type="entry name" value="1-AMINOCYCLOPROPANE-1-CARBOXYLATE DEAMINASE-RELATED"/>
    <property type="match status" value="1"/>
</dbReference>
<dbReference type="Gene3D" id="3.40.50.1100">
    <property type="match status" value="2"/>
</dbReference>
<feature type="active site" description="Nucleophile" evidence="4">
    <location>
        <position position="76"/>
    </location>
</feature>
<feature type="domain" description="Tryptophan synthase beta chain-like PALP" evidence="6">
    <location>
        <begin position="10"/>
        <end position="316"/>
    </location>
</feature>
<dbReference type="PANTHER" id="PTHR43780:SF2">
    <property type="entry name" value="1-AMINOCYCLOPROPANE-1-CARBOXYLATE DEAMINASE-RELATED"/>
    <property type="match status" value="1"/>
</dbReference>
<dbReference type="AlphaFoldDB" id="A0A4V2FSK1"/>
<evidence type="ECO:0000313" key="7">
    <source>
        <dbReference type="EMBL" id="RZT94579.1"/>
    </source>
</evidence>